<comment type="caution">
    <text evidence="3">The sequence shown here is derived from an EMBL/GenBank/DDBJ whole genome shotgun (WGS) entry which is preliminary data.</text>
</comment>
<keyword evidence="1" id="KW-1133">Transmembrane helix</keyword>
<dbReference type="Proteomes" id="UP000317180">
    <property type="component" value="Unassembled WGS sequence"/>
</dbReference>
<sequence>MLLSFFGLIIGLGLLIFLTMRGINIIVAAIVCAAVVAASGGLGLEEAMSTHYMDGFTGFFKSWFLTFLLGAVFGKVMEDTQAAKAIADWVRRKLGAGRAVFAVVAACAIMTYGGVSVFIVAFSVYPIAVALFKEADLPHRFIPAALVFGSITFTMTSPGSPEIQNLIPTQFFGTTPGAGGWIGVAMALLLMVSGGLYLSRAVAKAVKSGEGFGYTYDPKAAGSANEEVAATAAEAAETKLPPILLAIAPLVLVVTALNLLSSYISTTSAVLIALLIGIFAGLVLMNKYARHYWAMFAKGTENALIATANTCAVVGFGAVAAKVPAFSAIVDTLVGLEGLEYVSLGLSVTLIAAITGSASGGLGIALPILAPIYMSQGLDPGAMHRISALASGALDSLPHNGYIVTTVRAVCHETHQRAYRPIFVLSVVIPFAVLCLAIVLYMMFT</sequence>
<gene>
    <name evidence="2" type="ORF">BAG01nite_10840</name>
    <name evidence="3" type="ORF">EB820_13690</name>
</gene>
<dbReference type="Pfam" id="PF02447">
    <property type="entry name" value="GntP_permease"/>
    <property type="match status" value="1"/>
</dbReference>
<dbReference type="InterPro" id="IPR003474">
    <property type="entry name" value="Glcn_transporter"/>
</dbReference>
<evidence type="ECO:0000313" key="4">
    <source>
        <dbReference type="Proteomes" id="UP000276178"/>
    </source>
</evidence>
<dbReference type="RefSeq" id="WP_122952980.1">
    <property type="nucleotide sequence ID" value="NZ_BJOD01000009.1"/>
</dbReference>
<feature type="transmembrane region" description="Helical" evidence="1">
    <location>
        <begin position="243"/>
        <end position="264"/>
    </location>
</feature>
<feature type="transmembrane region" description="Helical" evidence="1">
    <location>
        <begin position="341"/>
        <end position="366"/>
    </location>
</feature>
<dbReference type="Proteomes" id="UP000276178">
    <property type="component" value="Unassembled WGS sequence"/>
</dbReference>
<keyword evidence="1" id="KW-0812">Transmembrane</keyword>
<dbReference type="PANTHER" id="PTHR30354">
    <property type="entry name" value="GNT FAMILY GLUCONATE TRANSPORTER"/>
    <property type="match status" value="1"/>
</dbReference>
<dbReference type="EMBL" id="RHHN01000038">
    <property type="protein sequence ID" value="RNB54842.1"/>
    <property type="molecule type" value="Genomic_DNA"/>
</dbReference>
<evidence type="ECO:0000256" key="1">
    <source>
        <dbReference type="SAM" id="Phobius"/>
    </source>
</evidence>
<feature type="transmembrane region" description="Helical" evidence="1">
    <location>
        <begin position="178"/>
        <end position="198"/>
    </location>
</feature>
<protein>
    <submittedName>
        <fullName evidence="2 3">Permease</fullName>
    </submittedName>
</protein>
<evidence type="ECO:0000313" key="5">
    <source>
        <dbReference type="Proteomes" id="UP000317180"/>
    </source>
</evidence>
<dbReference type="PANTHER" id="PTHR30354:SF7">
    <property type="entry name" value="BLL7963 PROTEIN"/>
    <property type="match status" value="1"/>
</dbReference>
<feature type="transmembrane region" description="Helical" evidence="1">
    <location>
        <begin position="301"/>
        <end position="321"/>
    </location>
</feature>
<feature type="transmembrane region" description="Helical" evidence="1">
    <location>
        <begin position="25"/>
        <end position="44"/>
    </location>
</feature>
<feature type="transmembrane region" description="Helical" evidence="1">
    <location>
        <begin position="99"/>
        <end position="129"/>
    </location>
</feature>
<accession>A0A3M8AUJ0</accession>
<name>A0A3M8AUJ0_9BACL</name>
<dbReference type="OrthoDB" id="86125at2"/>
<proteinExistence type="predicted"/>
<evidence type="ECO:0000313" key="2">
    <source>
        <dbReference type="EMBL" id="GED24982.1"/>
    </source>
</evidence>
<dbReference type="AlphaFoldDB" id="A0A3M8AUJ0"/>
<keyword evidence="1" id="KW-0472">Membrane</keyword>
<dbReference type="GO" id="GO:0005886">
    <property type="term" value="C:plasma membrane"/>
    <property type="evidence" value="ECO:0007669"/>
    <property type="project" value="TreeGrafter"/>
</dbReference>
<feature type="transmembrane region" description="Helical" evidence="1">
    <location>
        <begin position="56"/>
        <end position="74"/>
    </location>
</feature>
<feature type="transmembrane region" description="Helical" evidence="1">
    <location>
        <begin position="422"/>
        <end position="444"/>
    </location>
</feature>
<dbReference type="GeneID" id="82812447"/>
<reference evidence="3 4" key="1">
    <citation type="submission" date="2018-10" db="EMBL/GenBank/DDBJ databases">
        <title>Phylogenomics of Brevibacillus.</title>
        <authorList>
            <person name="Dunlap C."/>
        </authorList>
    </citation>
    <scope>NUCLEOTIDE SEQUENCE [LARGE SCALE GENOMIC DNA]</scope>
    <source>
        <strain evidence="3 4">NRRL NRS 1219</strain>
    </source>
</reference>
<organism evidence="3 4">
    <name type="scientific">Brevibacillus agri</name>
    <dbReference type="NCBI Taxonomy" id="51101"/>
    <lineage>
        <taxon>Bacteria</taxon>
        <taxon>Bacillati</taxon>
        <taxon>Bacillota</taxon>
        <taxon>Bacilli</taxon>
        <taxon>Bacillales</taxon>
        <taxon>Paenibacillaceae</taxon>
        <taxon>Brevibacillus</taxon>
    </lineage>
</organism>
<reference evidence="2 5" key="2">
    <citation type="submission" date="2019-06" db="EMBL/GenBank/DDBJ databases">
        <title>Whole genome shotgun sequence of Brevibacillus agri NBRC 15538.</title>
        <authorList>
            <person name="Hosoyama A."/>
            <person name="Uohara A."/>
            <person name="Ohji S."/>
            <person name="Ichikawa N."/>
        </authorList>
    </citation>
    <scope>NUCLEOTIDE SEQUENCE [LARGE SCALE GENOMIC DNA]</scope>
    <source>
        <strain evidence="2 5">NBRC 15538</strain>
    </source>
</reference>
<dbReference type="GO" id="GO:0015128">
    <property type="term" value="F:gluconate transmembrane transporter activity"/>
    <property type="evidence" value="ECO:0007669"/>
    <property type="project" value="InterPro"/>
</dbReference>
<evidence type="ECO:0000313" key="3">
    <source>
        <dbReference type="EMBL" id="RNB54842.1"/>
    </source>
</evidence>
<dbReference type="EMBL" id="BJOD01000009">
    <property type="protein sequence ID" value="GED24982.1"/>
    <property type="molecule type" value="Genomic_DNA"/>
</dbReference>
<feature type="transmembrane region" description="Helical" evidence="1">
    <location>
        <begin position="270"/>
        <end position="289"/>
    </location>
</feature>
<keyword evidence="5" id="KW-1185">Reference proteome</keyword>